<dbReference type="InterPro" id="IPR013604">
    <property type="entry name" value="7TM_chemorcpt"/>
</dbReference>
<keyword evidence="3 6" id="KW-0812">Transmembrane</keyword>
<dbReference type="GO" id="GO:0005886">
    <property type="term" value="C:plasma membrane"/>
    <property type="evidence" value="ECO:0007669"/>
    <property type="project" value="UniProtKB-SubCell"/>
</dbReference>
<evidence type="ECO:0000256" key="1">
    <source>
        <dbReference type="ARBA" id="ARBA00004651"/>
    </source>
</evidence>
<keyword evidence="2" id="KW-1003">Cell membrane</keyword>
<evidence type="ECO:0000256" key="5">
    <source>
        <dbReference type="ARBA" id="ARBA00023136"/>
    </source>
</evidence>
<evidence type="ECO:0000256" key="4">
    <source>
        <dbReference type="ARBA" id="ARBA00022989"/>
    </source>
</evidence>
<name>A0AAV6U4E5_9ARAC</name>
<proteinExistence type="predicted"/>
<dbReference type="Pfam" id="PF08395">
    <property type="entry name" value="7tm_7"/>
    <property type="match status" value="1"/>
</dbReference>
<sequence length="232" mass="26002">MFFNHLVNKTSRKFSKFLVQVSNAYFCFLVEGSFTLTVGFFVASVYAAGLCFKSMSHDIKSFIMHKTLAVLDLQKIQKVYDSLTYRVNLIESAFSLAVLFWYFMVTLSLCIKLMAVLGDSGKPTDVQGMVIIGFGVLRGTLLIMGTLSFTVQYMTDSAANVLEEVGTSCLLLRDCAAYHEMAILMHRKRPSVTLYRFCEIGRPFLMSCVSTIVTYVIISLQLTPAGKQLLHI</sequence>
<feature type="transmembrane region" description="Helical" evidence="6">
    <location>
        <begin position="21"/>
        <end position="48"/>
    </location>
</feature>
<feature type="transmembrane region" description="Helical" evidence="6">
    <location>
        <begin position="93"/>
        <end position="117"/>
    </location>
</feature>
<keyword evidence="5 6" id="KW-0472">Membrane</keyword>
<evidence type="ECO:0000256" key="3">
    <source>
        <dbReference type="ARBA" id="ARBA00022692"/>
    </source>
</evidence>
<evidence type="ECO:0000256" key="2">
    <source>
        <dbReference type="ARBA" id="ARBA00022475"/>
    </source>
</evidence>
<reference evidence="7 8" key="1">
    <citation type="journal article" date="2022" name="Nat. Ecol. Evol.">
        <title>A masculinizing supergene underlies an exaggerated male reproductive morph in a spider.</title>
        <authorList>
            <person name="Hendrickx F."/>
            <person name="De Corte Z."/>
            <person name="Sonet G."/>
            <person name="Van Belleghem S.M."/>
            <person name="Kostlbacher S."/>
            <person name="Vangestel C."/>
        </authorList>
    </citation>
    <scope>NUCLEOTIDE SEQUENCE [LARGE SCALE GENOMIC DNA]</scope>
    <source>
        <strain evidence="7">W744_W776</strain>
    </source>
</reference>
<protein>
    <recommendedName>
        <fullName evidence="9">Gustatory receptor</fullName>
    </recommendedName>
</protein>
<organism evidence="7 8">
    <name type="scientific">Oedothorax gibbosus</name>
    <dbReference type="NCBI Taxonomy" id="931172"/>
    <lineage>
        <taxon>Eukaryota</taxon>
        <taxon>Metazoa</taxon>
        <taxon>Ecdysozoa</taxon>
        <taxon>Arthropoda</taxon>
        <taxon>Chelicerata</taxon>
        <taxon>Arachnida</taxon>
        <taxon>Araneae</taxon>
        <taxon>Araneomorphae</taxon>
        <taxon>Entelegynae</taxon>
        <taxon>Araneoidea</taxon>
        <taxon>Linyphiidae</taxon>
        <taxon>Erigoninae</taxon>
        <taxon>Oedothorax</taxon>
    </lineage>
</organism>
<keyword evidence="8" id="KW-1185">Reference proteome</keyword>
<accession>A0AAV6U4E5</accession>
<evidence type="ECO:0008006" key="9">
    <source>
        <dbReference type="Google" id="ProtNLM"/>
    </source>
</evidence>
<keyword evidence="4 6" id="KW-1133">Transmembrane helix</keyword>
<evidence type="ECO:0000256" key="6">
    <source>
        <dbReference type="SAM" id="Phobius"/>
    </source>
</evidence>
<feature type="transmembrane region" description="Helical" evidence="6">
    <location>
        <begin position="204"/>
        <end position="223"/>
    </location>
</feature>
<gene>
    <name evidence="7" type="ORF">JTE90_022397</name>
</gene>
<dbReference type="GO" id="GO:0050909">
    <property type="term" value="P:sensory perception of taste"/>
    <property type="evidence" value="ECO:0007669"/>
    <property type="project" value="InterPro"/>
</dbReference>
<feature type="transmembrane region" description="Helical" evidence="6">
    <location>
        <begin position="129"/>
        <end position="151"/>
    </location>
</feature>
<dbReference type="EMBL" id="JAFNEN010000681">
    <property type="protein sequence ID" value="KAG8178606.1"/>
    <property type="molecule type" value="Genomic_DNA"/>
</dbReference>
<comment type="caution">
    <text evidence="7">The sequence shown here is derived from an EMBL/GenBank/DDBJ whole genome shotgun (WGS) entry which is preliminary data.</text>
</comment>
<evidence type="ECO:0000313" key="7">
    <source>
        <dbReference type="EMBL" id="KAG8178606.1"/>
    </source>
</evidence>
<dbReference type="Proteomes" id="UP000827092">
    <property type="component" value="Unassembled WGS sequence"/>
</dbReference>
<comment type="subcellular location">
    <subcellularLocation>
        <location evidence="1">Cell membrane</location>
        <topology evidence="1">Multi-pass membrane protein</topology>
    </subcellularLocation>
</comment>
<evidence type="ECO:0000313" key="8">
    <source>
        <dbReference type="Proteomes" id="UP000827092"/>
    </source>
</evidence>
<dbReference type="AlphaFoldDB" id="A0AAV6U4E5"/>